<feature type="domain" description="N-acetyltransferase" evidence="3">
    <location>
        <begin position="110"/>
        <end position="241"/>
    </location>
</feature>
<dbReference type="PROSITE" id="PS51186">
    <property type="entry name" value="GNAT"/>
    <property type="match status" value="1"/>
</dbReference>
<dbReference type="SUPFAM" id="SSF55729">
    <property type="entry name" value="Acyl-CoA N-acyltransferases (Nat)"/>
    <property type="match status" value="1"/>
</dbReference>
<dbReference type="GO" id="GO:0016747">
    <property type="term" value="F:acyltransferase activity, transferring groups other than amino-acyl groups"/>
    <property type="evidence" value="ECO:0007669"/>
    <property type="project" value="InterPro"/>
</dbReference>
<dbReference type="Proteomes" id="UP000572377">
    <property type="component" value="Unassembled WGS sequence"/>
</dbReference>
<gene>
    <name evidence="4" type="ORF">HMH01_01910</name>
</gene>
<keyword evidence="2" id="KW-0012">Acyltransferase</keyword>
<dbReference type="PANTHER" id="PTHR43420">
    <property type="entry name" value="ACETYLTRANSFERASE"/>
    <property type="match status" value="1"/>
</dbReference>
<keyword evidence="5" id="KW-1185">Reference proteome</keyword>
<dbReference type="PANTHER" id="PTHR43420:SF44">
    <property type="entry name" value="ACETYLTRANSFERASE YPEA"/>
    <property type="match status" value="1"/>
</dbReference>
<name>A0A849KZ31_9RHOB</name>
<keyword evidence="1 4" id="KW-0808">Transferase</keyword>
<comment type="caution">
    <text evidence="4">The sequence shown here is derived from an EMBL/GenBank/DDBJ whole genome shotgun (WGS) entry which is preliminary data.</text>
</comment>
<organism evidence="4 5">
    <name type="scientific">Halovulum dunhuangense</name>
    <dbReference type="NCBI Taxonomy" id="1505036"/>
    <lineage>
        <taxon>Bacteria</taxon>
        <taxon>Pseudomonadati</taxon>
        <taxon>Pseudomonadota</taxon>
        <taxon>Alphaproteobacteria</taxon>
        <taxon>Rhodobacterales</taxon>
        <taxon>Paracoccaceae</taxon>
        <taxon>Halovulum</taxon>
    </lineage>
</organism>
<evidence type="ECO:0000313" key="4">
    <source>
        <dbReference type="EMBL" id="NNU79182.1"/>
    </source>
</evidence>
<evidence type="ECO:0000256" key="1">
    <source>
        <dbReference type="ARBA" id="ARBA00022679"/>
    </source>
</evidence>
<evidence type="ECO:0000259" key="3">
    <source>
        <dbReference type="PROSITE" id="PS51186"/>
    </source>
</evidence>
<sequence>MTANTPDLPDLLAAMDATWAPLRMFTEGGWTFREGAGGGKRVSAATAVAAHPDPAFAETRMRKMGQTPLFMLGEQGGALDTALAARGYRIVDPVTLYMAPVATLLATGGPGFRAVIGDLLMPVMAEIWAGGGIGPGRLAVMDRVAVPKAYLLTRTSDAPGGVAFVAADRGIAMIHAIEVRPELRRQGLARLLLAAAAEWAAENGCTRLALAVTDANTGANALYVGLGMVPVGHYHYRQAPE</sequence>
<dbReference type="RefSeq" id="WP_171321934.1">
    <property type="nucleotide sequence ID" value="NZ_JABFBC010000001.1"/>
</dbReference>
<dbReference type="EMBL" id="JABFBC010000001">
    <property type="protein sequence ID" value="NNU79182.1"/>
    <property type="molecule type" value="Genomic_DNA"/>
</dbReference>
<evidence type="ECO:0000256" key="2">
    <source>
        <dbReference type="ARBA" id="ARBA00023315"/>
    </source>
</evidence>
<dbReference type="AlphaFoldDB" id="A0A849KZ31"/>
<dbReference type="Pfam" id="PF00583">
    <property type="entry name" value="Acetyltransf_1"/>
    <property type="match status" value="1"/>
</dbReference>
<reference evidence="4 5" key="1">
    <citation type="submission" date="2020-05" db="EMBL/GenBank/DDBJ databases">
        <title>Gimesia benthica sp. nov., a novel planctomycete isolated from a deep-sea water sample of the Northwest Indian Ocean.</title>
        <authorList>
            <person name="Wang J."/>
            <person name="Ruan C."/>
            <person name="Song L."/>
            <person name="Zhu Y."/>
            <person name="Li A."/>
            <person name="Zheng X."/>
            <person name="Wang L."/>
            <person name="Lu Z."/>
            <person name="Huang Y."/>
            <person name="Du W."/>
            <person name="Zhou Y."/>
            <person name="Huang L."/>
            <person name="Dai X."/>
        </authorList>
    </citation>
    <scope>NUCLEOTIDE SEQUENCE [LARGE SCALE GENOMIC DNA]</scope>
    <source>
        <strain evidence="4 5">YYQ-30</strain>
    </source>
</reference>
<dbReference type="Gene3D" id="3.40.630.30">
    <property type="match status" value="1"/>
</dbReference>
<proteinExistence type="predicted"/>
<accession>A0A849KZ31</accession>
<dbReference type="InterPro" id="IPR000182">
    <property type="entry name" value="GNAT_dom"/>
</dbReference>
<protein>
    <submittedName>
        <fullName evidence="4">GNAT family N-acetyltransferase</fullName>
    </submittedName>
</protein>
<evidence type="ECO:0000313" key="5">
    <source>
        <dbReference type="Proteomes" id="UP000572377"/>
    </source>
</evidence>
<dbReference type="InterPro" id="IPR016181">
    <property type="entry name" value="Acyl_CoA_acyltransferase"/>
</dbReference>
<dbReference type="InterPro" id="IPR050680">
    <property type="entry name" value="YpeA/RimI_acetyltransf"/>
</dbReference>